<dbReference type="Proteomes" id="UP000886841">
    <property type="component" value="Unassembled WGS sequence"/>
</dbReference>
<comment type="caution">
    <text evidence="1">The sequence shown here is derived from an EMBL/GenBank/DDBJ whole genome shotgun (WGS) entry which is preliminary data.</text>
</comment>
<evidence type="ECO:0000313" key="2">
    <source>
        <dbReference type="Proteomes" id="UP000886841"/>
    </source>
</evidence>
<accession>A0A9D1EI60</accession>
<dbReference type="EMBL" id="DVHU01000020">
    <property type="protein sequence ID" value="HIR92266.1"/>
    <property type="molecule type" value="Genomic_DNA"/>
</dbReference>
<sequence>MPHLFLTGPSGAGKSTILKEELARCRVKVSGFFTQRQISPAGETLGFLLLPWASSCSGAAVINIPSEDRAGHSRPLFPGAADSLFIWKTSQGRIFRPEVFASLGIQLLSAPAPFLCLDELGGGELLVPAFRQRLYDLLETHPCCLGVLKTPASLSSMRTRVTLASGAEEELAQLYAYLESRRDCHILPVTADSREQARMSVRSFLQKAACP</sequence>
<name>A0A9D1EI60_9FIRM</name>
<dbReference type="AlphaFoldDB" id="A0A9D1EI60"/>
<dbReference type="Gene3D" id="3.40.50.300">
    <property type="entry name" value="P-loop containing nucleotide triphosphate hydrolases"/>
    <property type="match status" value="1"/>
</dbReference>
<reference evidence="1" key="1">
    <citation type="submission" date="2020-10" db="EMBL/GenBank/DDBJ databases">
        <authorList>
            <person name="Gilroy R."/>
        </authorList>
    </citation>
    <scope>NUCLEOTIDE SEQUENCE</scope>
    <source>
        <strain evidence="1">ChiSxjej1B13-7041</strain>
    </source>
</reference>
<gene>
    <name evidence="1" type="ORF">IAB98_02435</name>
</gene>
<reference evidence="1" key="2">
    <citation type="journal article" date="2021" name="PeerJ">
        <title>Extensive microbial diversity within the chicken gut microbiome revealed by metagenomics and culture.</title>
        <authorList>
            <person name="Gilroy R."/>
            <person name="Ravi A."/>
            <person name="Getino M."/>
            <person name="Pursley I."/>
            <person name="Horton D.L."/>
            <person name="Alikhan N.F."/>
            <person name="Baker D."/>
            <person name="Gharbi K."/>
            <person name="Hall N."/>
            <person name="Watson M."/>
            <person name="Adriaenssens E.M."/>
            <person name="Foster-Nyarko E."/>
            <person name="Jarju S."/>
            <person name="Secka A."/>
            <person name="Antonio M."/>
            <person name="Oren A."/>
            <person name="Chaudhuri R.R."/>
            <person name="La Ragione R."/>
            <person name="Hildebrand F."/>
            <person name="Pallen M.J."/>
        </authorList>
    </citation>
    <scope>NUCLEOTIDE SEQUENCE</scope>
    <source>
        <strain evidence="1">ChiSxjej1B13-7041</strain>
    </source>
</reference>
<proteinExistence type="predicted"/>
<evidence type="ECO:0000313" key="1">
    <source>
        <dbReference type="EMBL" id="HIR92266.1"/>
    </source>
</evidence>
<organism evidence="1 2">
    <name type="scientific">Candidatus Egerieimonas intestinavium</name>
    <dbReference type="NCBI Taxonomy" id="2840777"/>
    <lineage>
        <taxon>Bacteria</taxon>
        <taxon>Bacillati</taxon>
        <taxon>Bacillota</taxon>
        <taxon>Clostridia</taxon>
        <taxon>Lachnospirales</taxon>
        <taxon>Lachnospiraceae</taxon>
        <taxon>Lachnospiraceae incertae sedis</taxon>
        <taxon>Candidatus Egerieimonas</taxon>
    </lineage>
</organism>
<dbReference type="InterPro" id="IPR027417">
    <property type="entry name" value="P-loop_NTPase"/>
</dbReference>
<protein>
    <submittedName>
        <fullName evidence="1">Uncharacterized protein</fullName>
    </submittedName>
</protein>
<dbReference type="SUPFAM" id="SSF52540">
    <property type="entry name" value="P-loop containing nucleoside triphosphate hydrolases"/>
    <property type="match status" value="1"/>
</dbReference>